<comment type="catalytic activity">
    <reaction evidence="13 14">
        <text>di-trans,octa-cis-undecaprenyl diphosphate + H2O = di-trans,octa-cis-undecaprenyl phosphate + phosphate + H(+)</text>
        <dbReference type="Rhea" id="RHEA:28094"/>
        <dbReference type="ChEBI" id="CHEBI:15377"/>
        <dbReference type="ChEBI" id="CHEBI:15378"/>
        <dbReference type="ChEBI" id="CHEBI:43474"/>
        <dbReference type="ChEBI" id="CHEBI:58405"/>
        <dbReference type="ChEBI" id="CHEBI:60392"/>
        <dbReference type="EC" id="3.6.1.27"/>
    </reaction>
</comment>
<feature type="chain" id="PRO_5045706702" description="Undecaprenyl-diphosphatase" evidence="15">
    <location>
        <begin position="20"/>
        <end position="326"/>
    </location>
</feature>
<dbReference type="HAMAP" id="MF_01006">
    <property type="entry name" value="Undec_diphosphatase"/>
    <property type="match status" value="1"/>
</dbReference>
<evidence type="ECO:0000256" key="11">
    <source>
        <dbReference type="ARBA" id="ARBA00032707"/>
    </source>
</evidence>
<evidence type="ECO:0000313" key="17">
    <source>
        <dbReference type="Proteomes" id="UP001374893"/>
    </source>
</evidence>
<keyword evidence="9 14" id="KW-0472">Membrane</keyword>
<evidence type="ECO:0000256" key="1">
    <source>
        <dbReference type="ARBA" id="ARBA00004651"/>
    </source>
</evidence>
<evidence type="ECO:0000256" key="15">
    <source>
        <dbReference type="SAM" id="SignalP"/>
    </source>
</evidence>
<protein>
    <recommendedName>
        <fullName evidence="4 14">Undecaprenyl-diphosphatase</fullName>
        <ecNumber evidence="3 14">3.6.1.27</ecNumber>
    </recommendedName>
    <alternativeName>
        <fullName evidence="12 14">Bacitracin resistance protein</fullName>
    </alternativeName>
    <alternativeName>
        <fullName evidence="11 14">Undecaprenyl pyrophosphate phosphatase</fullName>
    </alternativeName>
</protein>
<dbReference type="RefSeq" id="WP_338689211.1">
    <property type="nucleotide sequence ID" value="NZ_AP024702.1"/>
</dbReference>
<comment type="function">
    <text evidence="14">Catalyzes the dephosphorylation of undecaprenyl diphosphate (UPP). Confers resistance to bacitracin.</text>
</comment>
<evidence type="ECO:0000256" key="10">
    <source>
        <dbReference type="ARBA" id="ARBA00023251"/>
    </source>
</evidence>
<comment type="similarity">
    <text evidence="2 14">Belongs to the UppP family.</text>
</comment>
<dbReference type="PANTHER" id="PTHR30622">
    <property type="entry name" value="UNDECAPRENYL-DIPHOSPHATASE"/>
    <property type="match status" value="1"/>
</dbReference>
<keyword evidence="6 14" id="KW-0812">Transmembrane</keyword>
<keyword evidence="8 14" id="KW-1133">Transmembrane helix</keyword>
<evidence type="ECO:0000256" key="4">
    <source>
        <dbReference type="ARBA" id="ARBA00021581"/>
    </source>
</evidence>
<keyword evidence="15" id="KW-0732">Signal</keyword>
<feature type="transmembrane region" description="Helical" evidence="14">
    <location>
        <begin position="302"/>
        <end position="323"/>
    </location>
</feature>
<evidence type="ECO:0000256" key="7">
    <source>
        <dbReference type="ARBA" id="ARBA00022801"/>
    </source>
</evidence>
<evidence type="ECO:0000256" key="13">
    <source>
        <dbReference type="ARBA" id="ARBA00047594"/>
    </source>
</evidence>
<proteinExistence type="inferred from homology"/>
<evidence type="ECO:0000256" key="14">
    <source>
        <dbReference type="HAMAP-Rule" id="MF_01006"/>
    </source>
</evidence>
<keyword evidence="7 14" id="KW-0378">Hydrolase</keyword>
<gene>
    <name evidence="16" type="primary">uppP2</name>
    <name evidence="14" type="synonym">uppP</name>
    <name evidence="16" type="ORF">HAHE_10730</name>
</gene>
<keyword evidence="17" id="KW-1185">Reference proteome</keyword>
<feature type="signal peptide" evidence="15">
    <location>
        <begin position="1"/>
        <end position="19"/>
    </location>
</feature>
<dbReference type="InterPro" id="IPR003824">
    <property type="entry name" value="UppP"/>
</dbReference>
<comment type="subcellular location">
    <subcellularLocation>
        <location evidence="1 14">Cell membrane</location>
        <topology evidence="1 14">Multi-pass membrane protein</topology>
    </subcellularLocation>
</comment>
<dbReference type="PANTHER" id="PTHR30622:SF3">
    <property type="entry name" value="UNDECAPRENYL-DIPHOSPHATASE"/>
    <property type="match status" value="1"/>
</dbReference>
<evidence type="ECO:0000256" key="5">
    <source>
        <dbReference type="ARBA" id="ARBA00022475"/>
    </source>
</evidence>
<reference evidence="16 17" key="1">
    <citation type="submission" date="2021-06" db="EMBL/GenBank/DDBJ databases">
        <title>Complete genome of Haloferula helveola possessing various polysaccharide degrading enzymes.</title>
        <authorList>
            <person name="Takami H."/>
            <person name="Huang C."/>
            <person name="Hamasaki K."/>
        </authorList>
    </citation>
    <scope>NUCLEOTIDE SEQUENCE [LARGE SCALE GENOMIC DNA]</scope>
    <source>
        <strain evidence="16 17">CN-1</strain>
    </source>
</reference>
<dbReference type="EMBL" id="AP024702">
    <property type="protein sequence ID" value="BCX47165.1"/>
    <property type="molecule type" value="Genomic_DNA"/>
</dbReference>
<keyword evidence="14" id="KW-0961">Cell wall biogenesis/degradation</keyword>
<evidence type="ECO:0000256" key="9">
    <source>
        <dbReference type="ARBA" id="ARBA00023136"/>
    </source>
</evidence>
<feature type="transmembrane region" description="Helical" evidence="14">
    <location>
        <begin position="117"/>
        <end position="136"/>
    </location>
</feature>
<evidence type="ECO:0000313" key="16">
    <source>
        <dbReference type="EMBL" id="BCX47165.1"/>
    </source>
</evidence>
<accession>A0ABN6H6Q3</accession>
<dbReference type="Proteomes" id="UP001374893">
    <property type="component" value="Chromosome"/>
</dbReference>
<keyword evidence="10 14" id="KW-0046">Antibiotic resistance</keyword>
<feature type="transmembrane region" description="Helical" evidence="14">
    <location>
        <begin position="205"/>
        <end position="231"/>
    </location>
</feature>
<evidence type="ECO:0000256" key="3">
    <source>
        <dbReference type="ARBA" id="ARBA00012374"/>
    </source>
</evidence>
<keyword evidence="5 14" id="KW-1003">Cell membrane</keyword>
<comment type="miscellaneous">
    <text evidence="14">Bacitracin is thought to be involved in the inhibition of peptidoglycan synthesis by sequestering undecaprenyl diphosphate, thereby reducing the pool of lipid carrier available.</text>
</comment>
<dbReference type="Pfam" id="PF02673">
    <property type="entry name" value="BacA"/>
    <property type="match status" value="1"/>
</dbReference>
<sequence length="326" mass="34370">MNWIPVSILSLLDSLSLLATGTPGAGAGESEMNPLQALILGIVEGLTEYLPVSSTGHLIVAQRFMGIGLEGQEKQAADCFAICIQAGAILAVLGLYWPRVRQMILGLLGRDSEGLKLIVSLIAGFLPAAVIGLWLNDAIEERLFGLKPVVGAWLVGGVAILFVSRWMKRGGGSEGVDLAEITWKMALVVGFAQCVAMWPGTSRSLMTILGGVLVGLRLAAAVEFSFLLGLITLSAATAKKAVWKIDGLGERYDAWGGGALLMWDSYGFVPLLVGVIAATVSAALAVKWMVGYLNRRGLAVFGWYRIAIGIAVGALILVDFHGFGTA</sequence>
<evidence type="ECO:0000256" key="2">
    <source>
        <dbReference type="ARBA" id="ARBA00010621"/>
    </source>
</evidence>
<dbReference type="EC" id="3.6.1.27" evidence="3 14"/>
<evidence type="ECO:0000256" key="8">
    <source>
        <dbReference type="ARBA" id="ARBA00022989"/>
    </source>
</evidence>
<feature type="transmembrane region" description="Helical" evidence="14">
    <location>
        <begin position="268"/>
        <end position="290"/>
    </location>
</feature>
<evidence type="ECO:0000256" key="12">
    <source>
        <dbReference type="ARBA" id="ARBA00032932"/>
    </source>
</evidence>
<keyword evidence="14" id="KW-0133">Cell shape</keyword>
<feature type="transmembrane region" description="Helical" evidence="14">
    <location>
        <begin position="148"/>
        <end position="166"/>
    </location>
</feature>
<keyword evidence="14" id="KW-0573">Peptidoglycan synthesis</keyword>
<name>A0ABN6H6Q3_9BACT</name>
<feature type="transmembrane region" description="Helical" evidence="14">
    <location>
        <begin position="181"/>
        <end position="198"/>
    </location>
</feature>
<organism evidence="16 17">
    <name type="scientific">Haloferula helveola</name>
    <dbReference type="NCBI Taxonomy" id="490095"/>
    <lineage>
        <taxon>Bacteria</taxon>
        <taxon>Pseudomonadati</taxon>
        <taxon>Verrucomicrobiota</taxon>
        <taxon>Verrucomicrobiia</taxon>
        <taxon>Verrucomicrobiales</taxon>
        <taxon>Verrucomicrobiaceae</taxon>
        <taxon>Haloferula</taxon>
    </lineage>
</organism>
<feature type="transmembrane region" description="Helical" evidence="14">
    <location>
        <begin position="79"/>
        <end position="97"/>
    </location>
</feature>
<evidence type="ECO:0000256" key="6">
    <source>
        <dbReference type="ARBA" id="ARBA00022692"/>
    </source>
</evidence>